<dbReference type="Proteomes" id="UP000735302">
    <property type="component" value="Unassembled WGS sequence"/>
</dbReference>
<dbReference type="AlphaFoldDB" id="A0AAV3ZPP4"/>
<protein>
    <submittedName>
        <fullName evidence="2">Uncharacterized protein</fullName>
    </submittedName>
</protein>
<feature type="compositionally biased region" description="Basic and acidic residues" evidence="1">
    <location>
        <begin position="1"/>
        <end position="11"/>
    </location>
</feature>
<evidence type="ECO:0000313" key="3">
    <source>
        <dbReference type="Proteomes" id="UP000735302"/>
    </source>
</evidence>
<name>A0AAV3ZPP4_9GAST</name>
<gene>
    <name evidence="2" type="ORF">PoB_002753600</name>
</gene>
<evidence type="ECO:0000256" key="1">
    <source>
        <dbReference type="SAM" id="MobiDB-lite"/>
    </source>
</evidence>
<accession>A0AAV3ZPP4</accession>
<evidence type="ECO:0000313" key="2">
    <source>
        <dbReference type="EMBL" id="GFO01031.1"/>
    </source>
</evidence>
<reference evidence="2 3" key="1">
    <citation type="journal article" date="2021" name="Elife">
        <title>Chloroplast acquisition without the gene transfer in kleptoplastic sea slugs, Plakobranchus ocellatus.</title>
        <authorList>
            <person name="Maeda T."/>
            <person name="Takahashi S."/>
            <person name="Yoshida T."/>
            <person name="Shimamura S."/>
            <person name="Takaki Y."/>
            <person name="Nagai Y."/>
            <person name="Toyoda A."/>
            <person name="Suzuki Y."/>
            <person name="Arimoto A."/>
            <person name="Ishii H."/>
            <person name="Satoh N."/>
            <person name="Nishiyama T."/>
            <person name="Hasebe M."/>
            <person name="Maruyama T."/>
            <person name="Minagawa J."/>
            <person name="Obokata J."/>
            <person name="Shigenobu S."/>
        </authorList>
    </citation>
    <scope>NUCLEOTIDE SEQUENCE [LARGE SCALE GENOMIC DNA]</scope>
</reference>
<feature type="region of interest" description="Disordered" evidence="1">
    <location>
        <begin position="1"/>
        <end position="58"/>
    </location>
</feature>
<organism evidence="2 3">
    <name type="scientific">Plakobranchus ocellatus</name>
    <dbReference type="NCBI Taxonomy" id="259542"/>
    <lineage>
        <taxon>Eukaryota</taxon>
        <taxon>Metazoa</taxon>
        <taxon>Spiralia</taxon>
        <taxon>Lophotrochozoa</taxon>
        <taxon>Mollusca</taxon>
        <taxon>Gastropoda</taxon>
        <taxon>Heterobranchia</taxon>
        <taxon>Euthyneura</taxon>
        <taxon>Panpulmonata</taxon>
        <taxon>Sacoglossa</taxon>
        <taxon>Placobranchoidea</taxon>
        <taxon>Plakobranchidae</taxon>
        <taxon>Plakobranchus</taxon>
    </lineage>
</organism>
<feature type="compositionally biased region" description="Low complexity" evidence="1">
    <location>
        <begin position="21"/>
        <end position="52"/>
    </location>
</feature>
<dbReference type="EMBL" id="BLXT01003184">
    <property type="protein sequence ID" value="GFO01031.1"/>
    <property type="molecule type" value="Genomic_DNA"/>
</dbReference>
<sequence>METARIVKDEQPPPYDGQFNTAAYAQPTQQPFPQQQQAQQPFPQQQQPQPQYGYGSGYPAQVRNGRIRIIAIEWTSMPEQIAF</sequence>
<keyword evidence="3" id="KW-1185">Reference proteome</keyword>
<comment type="caution">
    <text evidence="2">The sequence shown here is derived from an EMBL/GenBank/DDBJ whole genome shotgun (WGS) entry which is preliminary data.</text>
</comment>
<proteinExistence type="predicted"/>